<dbReference type="RefSeq" id="WP_103953613.1">
    <property type="nucleotide sequence ID" value="NZ_FNUL01000030.1"/>
</dbReference>
<protein>
    <submittedName>
        <fullName evidence="3">Uncharacterized protein</fullName>
    </submittedName>
</protein>
<accession>A0A1H5XF79</accession>
<feature type="domain" description="DUF7834" evidence="2">
    <location>
        <begin position="193"/>
        <end position="427"/>
    </location>
</feature>
<dbReference type="Pfam" id="PF25202">
    <property type="entry name" value="DUF7834"/>
    <property type="match status" value="1"/>
</dbReference>
<gene>
    <name evidence="3" type="ORF">SAMN05216537_1305</name>
</gene>
<feature type="domain" description="GmrSD restriction endonucleases N-terminal" evidence="1">
    <location>
        <begin position="14"/>
        <end position="182"/>
    </location>
</feature>
<dbReference type="AlphaFoldDB" id="A0A1H5XF79"/>
<reference evidence="3 4" key="1">
    <citation type="submission" date="2016-10" db="EMBL/GenBank/DDBJ databases">
        <authorList>
            <person name="de Groot N.N."/>
        </authorList>
    </citation>
    <scope>NUCLEOTIDE SEQUENCE [LARGE SCALE GENOMIC DNA]</scope>
    <source>
        <strain evidence="3 4">D15d</strain>
    </source>
</reference>
<evidence type="ECO:0000313" key="4">
    <source>
        <dbReference type="Proteomes" id="UP000236726"/>
    </source>
</evidence>
<keyword evidence="4" id="KW-1185">Reference proteome</keyword>
<dbReference type="EMBL" id="FNUL01000030">
    <property type="protein sequence ID" value="SEG10359.1"/>
    <property type="molecule type" value="Genomic_DNA"/>
</dbReference>
<proteinExistence type="predicted"/>
<evidence type="ECO:0000313" key="3">
    <source>
        <dbReference type="EMBL" id="SEG10359.1"/>
    </source>
</evidence>
<dbReference type="InterPro" id="IPR057156">
    <property type="entry name" value="DUF7834"/>
</dbReference>
<evidence type="ECO:0000259" key="2">
    <source>
        <dbReference type="Pfam" id="PF25202"/>
    </source>
</evidence>
<dbReference type="PANTHER" id="PTHR35149:SF2">
    <property type="entry name" value="DUF262 DOMAIN-CONTAINING PROTEIN"/>
    <property type="match status" value="1"/>
</dbReference>
<dbReference type="PANTHER" id="PTHR35149">
    <property type="entry name" value="SLL5132 PROTEIN"/>
    <property type="match status" value="1"/>
</dbReference>
<dbReference type="Proteomes" id="UP000236726">
    <property type="component" value="Unassembled WGS sequence"/>
</dbReference>
<name>A0A1H5XF79_9FIRM</name>
<sequence length="448" mass="52839">MLESNNLCIVSVREILDDNLIIPGYQRPYRWSTKSALTLVSDTYSAFQNKVSEYRIGSVVLHKTDEKMNVVDGQQRLTTLSIMLYCFYKRTKNEEYRNMSKLFNAEYNELSTRAIIDNLETITRKISEIDDVVLERYISYVLNECTLVKIVTDSEQEAFQFFDSQNSRGKELAPHDLLKSYHLREMHDDGESEKVQIINLWENTNQKKLGLLFEKNLFPLVKWYKTQDGLNYSVKDIKTFKGIKKNNNYNFSVYNRAANLYIERFNDEGMYELTSGKRVNQFQLTQPLIAGKRFFQYTFYYADLYDMVEEHIDFKFKDIFANKVYESTGDGYVKTLFINVVMFYIDKFNFEALTDSRLMFFFRWAYSLRLTMKAVYKESVNNYAQGKGDRVNRELNMFSAIAEMQDPMELDTIILESISYESFKGSKINEDKYKPVYEKLFGIVSTDV</sequence>
<dbReference type="InterPro" id="IPR004919">
    <property type="entry name" value="GmrSD_N"/>
</dbReference>
<evidence type="ECO:0000259" key="1">
    <source>
        <dbReference type="Pfam" id="PF03235"/>
    </source>
</evidence>
<dbReference type="Pfam" id="PF03235">
    <property type="entry name" value="GmrSD_N"/>
    <property type="match status" value="1"/>
</dbReference>
<organism evidence="3 4">
    <name type="scientific">Lachnospira multipara</name>
    <dbReference type="NCBI Taxonomy" id="28051"/>
    <lineage>
        <taxon>Bacteria</taxon>
        <taxon>Bacillati</taxon>
        <taxon>Bacillota</taxon>
        <taxon>Clostridia</taxon>
        <taxon>Lachnospirales</taxon>
        <taxon>Lachnospiraceae</taxon>
        <taxon>Lachnospira</taxon>
    </lineage>
</organism>